<dbReference type="Proteomes" id="UP000477386">
    <property type="component" value="Unassembled WGS sequence"/>
</dbReference>
<reference evidence="2 3" key="1">
    <citation type="submission" date="2020-02" db="EMBL/GenBank/DDBJ databases">
        <title>Draft genome sequence of two Spirosoma agri KCTC 52727 and Spirosoma terrae KCTC 52035.</title>
        <authorList>
            <person name="Rojas J."/>
            <person name="Ambika Manirajan B."/>
            <person name="Ratering S."/>
            <person name="Suarez C."/>
            <person name="Schnell S."/>
        </authorList>
    </citation>
    <scope>NUCLEOTIDE SEQUENCE [LARGE SCALE GENOMIC DNA]</scope>
    <source>
        <strain evidence="2 3">KCTC 52727</strain>
    </source>
</reference>
<evidence type="ECO:0000256" key="1">
    <source>
        <dbReference type="SAM" id="Phobius"/>
    </source>
</evidence>
<evidence type="ECO:0000313" key="2">
    <source>
        <dbReference type="EMBL" id="NEU67864.1"/>
    </source>
</evidence>
<keyword evidence="1" id="KW-0812">Transmembrane</keyword>
<proteinExistence type="predicted"/>
<dbReference type="AlphaFoldDB" id="A0A6M0II44"/>
<keyword evidence="3" id="KW-1185">Reference proteome</keyword>
<organism evidence="2 3">
    <name type="scientific">Spirosoma agri</name>
    <dbReference type="NCBI Taxonomy" id="1987381"/>
    <lineage>
        <taxon>Bacteria</taxon>
        <taxon>Pseudomonadati</taxon>
        <taxon>Bacteroidota</taxon>
        <taxon>Cytophagia</taxon>
        <taxon>Cytophagales</taxon>
        <taxon>Cytophagaceae</taxon>
        <taxon>Spirosoma</taxon>
    </lineage>
</organism>
<dbReference type="RefSeq" id="WP_164038675.1">
    <property type="nucleotide sequence ID" value="NZ_JAAGNZ010000001.1"/>
</dbReference>
<feature type="transmembrane region" description="Helical" evidence="1">
    <location>
        <begin position="12"/>
        <end position="32"/>
    </location>
</feature>
<evidence type="ECO:0008006" key="4">
    <source>
        <dbReference type="Google" id="ProtNLM"/>
    </source>
</evidence>
<keyword evidence="1" id="KW-0472">Membrane</keyword>
<accession>A0A6M0II44</accession>
<protein>
    <recommendedName>
        <fullName evidence="4">Aerotolerance regulator N-terminal domain-containing protein</fullName>
    </recommendedName>
</protein>
<dbReference type="EMBL" id="JAAGNZ010000001">
    <property type="protein sequence ID" value="NEU67864.1"/>
    <property type="molecule type" value="Genomic_DNA"/>
</dbReference>
<name>A0A6M0II44_9BACT</name>
<keyword evidence="1" id="KW-1133">Transmembrane helix</keyword>
<evidence type="ECO:0000313" key="3">
    <source>
        <dbReference type="Proteomes" id="UP000477386"/>
    </source>
</evidence>
<comment type="caution">
    <text evidence="2">The sequence shown here is derived from an EMBL/GenBank/DDBJ whole genome shotgun (WGS) entry which is preliminary data.</text>
</comment>
<sequence length="543" mass="60124">MISFHFDRSDPLNWLILALVAILVIVQVWLTVRNESLTAQRKTVRLVLNVLLSLILLGYVLQPTWTRSTNSTHALLAGNEVPDTFRQKISDSLNLREVITPRTFNGDRFDSVTLVGQDFSPELLSRLSRQAVRWVPYHTPDQVQAIHWKGIVQKGEMQQVSGTIQSAKKQRIKLMYARQTLDSVDVPEGLSPFTLQFPAFTLGRTETELVLNQTTLDTIRFFVRPMKPLAYQFILGTPDFESKTLADWLGKNGNSVQITATLSKDVSNRLTINRASAKPDVIITDPSNAANAVVKRAVADGKAVLFINLTNPEADCRLINQALGSRLQVRKVSNEPLLPVVDGLNALPYALSPVPIQTDIPGYPVAIQQTTGKIGVSLLNETFPLKLSGDSLAYNRVWSAILARLQPSSINSAEIDAPVFAGVRAEIRVNNLPKRPPTARLSNDTVALTYSPINALSAEGRFVESRTGWFPILDSLATYVDGNSFPTIAKSQLVRAYTEAHATDQTGRIIAAWQTENRLPNWAWLLLFVACLTSLWVEPKLGS</sequence>
<feature type="transmembrane region" description="Helical" evidence="1">
    <location>
        <begin position="44"/>
        <end position="61"/>
    </location>
</feature>
<gene>
    <name evidence="2" type="ORF">GK091_13315</name>
</gene>